<comment type="caution">
    <text evidence="1">The sequence shown here is derived from an EMBL/GenBank/DDBJ whole genome shotgun (WGS) entry which is preliminary data.</text>
</comment>
<sequence length="285" mass="31870">MFLLGVAGITSASFVSTVNAKDTKANETVEKVRTKVSEIAEPVLSELRKGTGSLFEILSGWSKTIGNFKLGKKINDYLQISKVSDGARAIFSSLNSWAKQLAPTIEKFLPTLKSFDWEQIKRWISKHGDKALNFLSMLKNILNSKGGDTLLITKLFEAINNEKFGEFASAMGDLMQKKSEAFDGLDSDDMGKMLDGFNAKPENTIEEMKKLGERSENVTKDQMMAVFNENSLEARAKRYGAIANEILQKQKSGERIDQENLKEVISQLEKVMQEIKQITSKHSKK</sequence>
<evidence type="ECO:0000313" key="2">
    <source>
        <dbReference type="Proteomes" id="UP000077623"/>
    </source>
</evidence>
<dbReference type="EMBL" id="LWUJ01000010">
    <property type="protein sequence ID" value="OAL10638.1"/>
    <property type="molecule type" value="Genomic_DNA"/>
</dbReference>
<proteinExistence type="predicted"/>
<reference evidence="2" key="1">
    <citation type="submission" date="2016-04" db="EMBL/GenBank/DDBJ databases">
        <authorList>
            <person name="Quiroz-Castaneda R.E."/>
            <person name="Martinez-Ocampo F."/>
        </authorList>
    </citation>
    <scope>NUCLEOTIDE SEQUENCE [LARGE SCALE GENOMIC DNA]</scope>
    <source>
        <strain evidence="2">INIFAP01</strain>
    </source>
</reference>
<name>A0A1A9QEH3_9MOLU</name>
<evidence type="ECO:0000313" key="1">
    <source>
        <dbReference type="EMBL" id="OAL10638.1"/>
    </source>
</evidence>
<dbReference type="Proteomes" id="UP000077623">
    <property type="component" value="Unassembled WGS sequence"/>
</dbReference>
<gene>
    <name evidence="1" type="ORF">A6V39_01040</name>
</gene>
<dbReference type="AlphaFoldDB" id="A0A1A9QEH3"/>
<protein>
    <submittedName>
        <fullName evidence="1">Uncharacterized protein</fullName>
    </submittedName>
</protein>
<organism evidence="1 2">
    <name type="scientific">Candidatus Mycoplasma haematobovis</name>
    <dbReference type="NCBI Taxonomy" id="432608"/>
    <lineage>
        <taxon>Bacteria</taxon>
        <taxon>Bacillati</taxon>
        <taxon>Mycoplasmatota</taxon>
        <taxon>Mollicutes</taxon>
        <taxon>Mycoplasmataceae</taxon>
        <taxon>Mycoplasma</taxon>
    </lineage>
</organism>
<accession>A0A1A9QEH3</accession>
<keyword evidence="2" id="KW-1185">Reference proteome</keyword>
<dbReference type="STRING" id="432608.A6V39_01040"/>